<dbReference type="Proteomes" id="UP000708208">
    <property type="component" value="Unassembled WGS sequence"/>
</dbReference>
<dbReference type="EMBL" id="CAJVCH010160727">
    <property type="protein sequence ID" value="CAG7728251.1"/>
    <property type="molecule type" value="Genomic_DNA"/>
</dbReference>
<reference evidence="2" key="1">
    <citation type="submission" date="2021-06" db="EMBL/GenBank/DDBJ databases">
        <authorList>
            <person name="Hodson N. C."/>
            <person name="Mongue J. A."/>
            <person name="Jaron S. K."/>
        </authorList>
    </citation>
    <scope>NUCLEOTIDE SEQUENCE</scope>
</reference>
<name>A0A8J2K572_9HEXA</name>
<feature type="region of interest" description="Disordered" evidence="1">
    <location>
        <begin position="61"/>
        <end position="121"/>
    </location>
</feature>
<proteinExistence type="predicted"/>
<keyword evidence="3" id="KW-1185">Reference proteome</keyword>
<protein>
    <submittedName>
        <fullName evidence="2">Uncharacterized protein</fullName>
    </submittedName>
</protein>
<feature type="region of interest" description="Disordered" evidence="1">
    <location>
        <begin position="253"/>
        <end position="273"/>
    </location>
</feature>
<evidence type="ECO:0000256" key="1">
    <source>
        <dbReference type="SAM" id="MobiDB-lite"/>
    </source>
</evidence>
<sequence>MRANAWIYHYYTVQTKLQYGLAYPEATGPGAGSPTAAAAAAARLAAAAYFPTSKLINYSGGHGGPHLHPHHQAHLQTAPHHPISPDSAGGYSPMPPPLQSPHNGAYATPHPYPHSFDVRSGKESPLDFSLAASSSSPLYEFPTGYPSAPYWTHHPHYHPHPHGYLNQRAEDGAAALSAVAASAASPHSWSLLPGAPALNHSSNHSQHNSHQNHGQHPHNHAAAGAGGNRTLIASLSPSSVSISKGSSKRLKKSAELVNESDSAQHAHSAAATRGSIEAHIGQIADFNSRQNRGYGGSDVLTMVATFAHHTRPRKVFGSEASEDEQVSAEEESITMTCPLTPSPIWEGQAHRVPDLQLYNGERERHLALSATNDHLIHCVPTYEQHHVPGVQWARWEDGMTIFGYWGKMRQSKEMQ</sequence>
<comment type="caution">
    <text evidence="2">The sequence shown here is derived from an EMBL/GenBank/DDBJ whole genome shotgun (WGS) entry which is preliminary data.</text>
</comment>
<evidence type="ECO:0000313" key="3">
    <source>
        <dbReference type="Proteomes" id="UP000708208"/>
    </source>
</evidence>
<feature type="compositionally biased region" description="Low complexity" evidence="1">
    <location>
        <begin position="199"/>
        <end position="212"/>
    </location>
</feature>
<organism evidence="2 3">
    <name type="scientific">Allacma fusca</name>
    <dbReference type="NCBI Taxonomy" id="39272"/>
    <lineage>
        <taxon>Eukaryota</taxon>
        <taxon>Metazoa</taxon>
        <taxon>Ecdysozoa</taxon>
        <taxon>Arthropoda</taxon>
        <taxon>Hexapoda</taxon>
        <taxon>Collembola</taxon>
        <taxon>Symphypleona</taxon>
        <taxon>Sminthuridae</taxon>
        <taxon>Allacma</taxon>
    </lineage>
</organism>
<accession>A0A8J2K572</accession>
<dbReference type="AlphaFoldDB" id="A0A8J2K572"/>
<gene>
    <name evidence="2" type="ORF">AFUS01_LOCUS17045</name>
</gene>
<feature type="region of interest" description="Disordered" evidence="1">
    <location>
        <begin position="192"/>
        <end position="225"/>
    </location>
</feature>
<evidence type="ECO:0000313" key="2">
    <source>
        <dbReference type="EMBL" id="CAG7728251.1"/>
    </source>
</evidence>